<dbReference type="GO" id="GO:0003755">
    <property type="term" value="F:peptidyl-prolyl cis-trans isomerase activity"/>
    <property type="evidence" value="ECO:0007669"/>
    <property type="project" value="InterPro"/>
</dbReference>
<dbReference type="InterPro" id="IPR002130">
    <property type="entry name" value="Cyclophilin-type_PPIase_dom"/>
</dbReference>
<dbReference type="OrthoDB" id="5507614at2"/>
<feature type="compositionally biased region" description="Polar residues" evidence="2">
    <location>
        <begin position="92"/>
        <end position="105"/>
    </location>
</feature>
<keyword evidence="5" id="KW-0413">Isomerase</keyword>
<evidence type="ECO:0000256" key="2">
    <source>
        <dbReference type="SAM" id="MobiDB-lite"/>
    </source>
</evidence>
<evidence type="ECO:0000259" key="4">
    <source>
        <dbReference type="PROSITE" id="PS50072"/>
    </source>
</evidence>
<organism evidence="5 6">
    <name type="scientific">Geodermatophilus poikilotrophus</name>
    <dbReference type="NCBI Taxonomy" id="1333667"/>
    <lineage>
        <taxon>Bacteria</taxon>
        <taxon>Bacillati</taxon>
        <taxon>Actinomycetota</taxon>
        <taxon>Actinomycetes</taxon>
        <taxon>Geodermatophilales</taxon>
        <taxon>Geodermatophilaceae</taxon>
        <taxon>Geodermatophilus</taxon>
    </lineage>
</organism>
<dbReference type="Pfam" id="PF00160">
    <property type="entry name" value="Pro_isomerase"/>
    <property type="match status" value="1"/>
</dbReference>
<evidence type="ECO:0000256" key="3">
    <source>
        <dbReference type="SAM" id="Phobius"/>
    </source>
</evidence>
<dbReference type="RefSeq" id="WP_091440261.1">
    <property type="nucleotide sequence ID" value="NZ_FOIE01000002.1"/>
</dbReference>
<dbReference type="CDD" id="cd00317">
    <property type="entry name" value="cyclophilin"/>
    <property type="match status" value="1"/>
</dbReference>
<gene>
    <name evidence="5" type="ORF">SAMN04488546_1049</name>
</gene>
<dbReference type="Gene3D" id="2.40.100.10">
    <property type="entry name" value="Cyclophilin-like"/>
    <property type="match status" value="1"/>
</dbReference>
<keyword evidence="3" id="KW-1133">Transmembrane helix</keyword>
<comment type="function">
    <text evidence="1">PPIases accelerate the folding of proteins. It catalyzes the cis-trans isomerization of proline imidic peptide bonds in oligopeptides.</text>
</comment>
<dbReference type="InterPro" id="IPR029000">
    <property type="entry name" value="Cyclophilin-like_dom_sf"/>
</dbReference>
<evidence type="ECO:0000313" key="6">
    <source>
        <dbReference type="Proteomes" id="UP000198507"/>
    </source>
</evidence>
<dbReference type="AlphaFoldDB" id="A0A1I0B0N5"/>
<feature type="transmembrane region" description="Helical" evidence="3">
    <location>
        <begin position="32"/>
        <end position="52"/>
    </location>
</feature>
<dbReference type="PANTHER" id="PTHR45625">
    <property type="entry name" value="PEPTIDYL-PROLYL CIS-TRANS ISOMERASE-RELATED"/>
    <property type="match status" value="1"/>
</dbReference>
<dbReference type="SUPFAM" id="SSF50891">
    <property type="entry name" value="Cyclophilin-like"/>
    <property type="match status" value="1"/>
</dbReference>
<name>A0A1I0B0N5_9ACTN</name>
<feature type="domain" description="PPIase cyclophilin-type" evidence="4">
    <location>
        <begin position="126"/>
        <end position="276"/>
    </location>
</feature>
<proteinExistence type="predicted"/>
<dbReference type="Proteomes" id="UP000198507">
    <property type="component" value="Unassembled WGS sequence"/>
</dbReference>
<evidence type="ECO:0000313" key="5">
    <source>
        <dbReference type="EMBL" id="SET00055.1"/>
    </source>
</evidence>
<evidence type="ECO:0000256" key="1">
    <source>
        <dbReference type="ARBA" id="ARBA00002388"/>
    </source>
</evidence>
<dbReference type="PANTHER" id="PTHR45625:SF3">
    <property type="entry name" value="PEPTIDYL-PROLYL CIS-TRANS ISOMERASE B-RELATED"/>
    <property type="match status" value="1"/>
</dbReference>
<sequence length="278" mass="28614">MPSNKQRREAAQRRLQRQLERRAELARKRRRNLLIGISAAAVVLVVATVLLITGIGGDDTDPAAAEPTPTPAAPATPGVVDGSDGTCDWTPADTTSPTANPNLQADTGIPPVEVTPTGTTEVDITTNVGPIGLTLDNANAPCAVASTVYLARQGYFDDTICHRETDSEGLAVLQCGDPSGTGAGGPAYEFPTQVTGEETYPRGTVAMANSGQGFDGSQFFLVHGDSQLPPSYTVLGTIDEAGLATLDTIAANGNDSSNGPGDGAPTQEVRIQSLTVAA</sequence>
<feature type="region of interest" description="Disordered" evidence="2">
    <location>
        <begin position="61"/>
        <end position="118"/>
    </location>
</feature>
<keyword evidence="6" id="KW-1185">Reference proteome</keyword>
<dbReference type="EMBL" id="FOIE01000002">
    <property type="protein sequence ID" value="SET00055.1"/>
    <property type="molecule type" value="Genomic_DNA"/>
</dbReference>
<feature type="compositionally biased region" description="Low complexity" evidence="2">
    <location>
        <begin position="107"/>
        <end position="118"/>
    </location>
</feature>
<protein>
    <submittedName>
        <fullName evidence="5">Peptidyl-prolyl cis-trans isomerase B (Cyclophilin B)</fullName>
    </submittedName>
</protein>
<reference evidence="6" key="1">
    <citation type="submission" date="2016-10" db="EMBL/GenBank/DDBJ databases">
        <authorList>
            <person name="Varghese N."/>
            <person name="Submissions S."/>
        </authorList>
    </citation>
    <scope>NUCLEOTIDE SEQUENCE [LARGE SCALE GENOMIC DNA]</scope>
    <source>
        <strain evidence="6">DSM 44209</strain>
    </source>
</reference>
<accession>A0A1I0B0N5</accession>
<keyword evidence="3" id="KW-0472">Membrane</keyword>
<dbReference type="PROSITE" id="PS50072">
    <property type="entry name" value="CSA_PPIASE_2"/>
    <property type="match status" value="1"/>
</dbReference>
<keyword evidence="3" id="KW-0812">Transmembrane</keyword>
<dbReference type="InterPro" id="IPR044666">
    <property type="entry name" value="Cyclophilin_A-like"/>
</dbReference>